<dbReference type="EMBL" id="JADQDK010000001">
    <property type="protein sequence ID" value="MBW0135617.1"/>
    <property type="molecule type" value="Genomic_DNA"/>
</dbReference>
<comment type="caution">
    <text evidence="2">The sequence shown here is derived from an EMBL/GenBank/DDBJ whole genome shotgun (WGS) entry which is preliminary data.</text>
</comment>
<protein>
    <submittedName>
        <fullName evidence="2">Asp23/Gls24 family envelope stress response protein</fullName>
    </submittedName>
</protein>
<proteinExistence type="inferred from homology"/>
<dbReference type="InterPro" id="IPR005531">
    <property type="entry name" value="Asp23"/>
</dbReference>
<accession>A0ABS6UTV8</accession>
<evidence type="ECO:0000256" key="1">
    <source>
        <dbReference type="ARBA" id="ARBA00005721"/>
    </source>
</evidence>
<sequence length="121" mass="12639">MTGTPKVRVRVGDAVVARVAAHRARRVPGVVALRADLTQALLGLADSVLHPDRDTGALPADGVHAAVQDHTAEITITLATRLGHNCRDVAQAVQREVAAEVAAYTGLDAVVRVVVAEVLLD</sequence>
<evidence type="ECO:0000313" key="3">
    <source>
        <dbReference type="Proteomes" id="UP000694287"/>
    </source>
</evidence>
<gene>
    <name evidence="2" type="ORF">I4I81_15305</name>
</gene>
<comment type="similarity">
    <text evidence="1">Belongs to the asp23 family.</text>
</comment>
<name>A0ABS6UTV8_9PSEU</name>
<organism evidence="2 3">
    <name type="scientific">Pseudonocardia abyssalis</name>
    <dbReference type="NCBI Taxonomy" id="2792008"/>
    <lineage>
        <taxon>Bacteria</taxon>
        <taxon>Bacillati</taxon>
        <taxon>Actinomycetota</taxon>
        <taxon>Actinomycetes</taxon>
        <taxon>Pseudonocardiales</taxon>
        <taxon>Pseudonocardiaceae</taxon>
        <taxon>Pseudonocardia</taxon>
    </lineage>
</organism>
<dbReference type="Pfam" id="PF03780">
    <property type="entry name" value="Asp23"/>
    <property type="match status" value="1"/>
</dbReference>
<reference evidence="2 3" key="1">
    <citation type="submission" date="2020-11" db="EMBL/GenBank/DDBJ databases">
        <title>Pseudonocardia abyssalis sp. nov. and Pseudonocardia oceani sp. nov., description and phylogenomic analysis of two novel actinomycetes isolated from the deep Southern Ocean.</title>
        <authorList>
            <person name="Parra J."/>
        </authorList>
    </citation>
    <scope>NUCLEOTIDE SEQUENCE [LARGE SCALE GENOMIC DNA]</scope>
    <source>
        <strain evidence="2 3">KRD-168</strain>
    </source>
</reference>
<keyword evidence="3" id="KW-1185">Reference proteome</keyword>
<dbReference type="Proteomes" id="UP000694287">
    <property type="component" value="Unassembled WGS sequence"/>
</dbReference>
<evidence type="ECO:0000313" key="2">
    <source>
        <dbReference type="EMBL" id="MBW0135617.1"/>
    </source>
</evidence>